<organism evidence="10 11">
    <name type="scientific">Marinimicrococcus flavescens</name>
    <dbReference type="NCBI Taxonomy" id="3031815"/>
    <lineage>
        <taxon>Bacteria</taxon>
        <taxon>Pseudomonadati</taxon>
        <taxon>Pseudomonadota</taxon>
        <taxon>Alphaproteobacteria</taxon>
        <taxon>Geminicoccales</taxon>
        <taxon>Geminicoccaceae</taxon>
        <taxon>Marinimicrococcus</taxon>
    </lineage>
</organism>
<dbReference type="GO" id="GO:0004636">
    <property type="term" value="F:phosphoribosyl-ATP diphosphatase activity"/>
    <property type="evidence" value="ECO:0007669"/>
    <property type="project" value="UniProtKB-EC"/>
</dbReference>
<keyword evidence="7 10" id="KW-0378">Hydrolase</keyword>
<dbReference type="EC" id="3.6.1.31" evidence="4"/>
<keyword evidence="8" id="KW-0067">ATP-binding</keyword>
<evidence type="ECO:0000256" key="8">
    <source>
        <dbReference type="ARBA" id="ARBA00022840"/>
    </source>
</evidence>
<dbReference type="SUPFAM" id="SSF101386">
    <property type="entry name" value="all-alpha NTP pyrophosphatases"/>
    <property type="match status" value="1"/>
</dbReference>
<comment type="caution">
    <text evidence="10">The sequence shown here is derived from an EMBL/GenBank/DDBJ whole genome shotgun (WGS) entry which is preliminary data.</text>
</comment>
<evidence type="ECO:0000256" key="3">
    <source>
        <dbReference type="ARBA" id="ARBA00009392"/>
    </source>
</evidence>
<dbReference type="PANTHER" id="PTHR42945:SF1">
    <property type="entry name" value="HISTIDINE BIOSYNTHESIS BIFUNCTIONAL PROTEIN HIS7"/>
    <property type="match status" value="1"/>
</dbReference>
<evidence type="ECO:0000256" key="2">
    <source>
        <dbReference type="ARBA" id="ARBA00005204"/>
    </source>
</evidence>
<keyword evidence="11" id="KW-1185">Reference proteome</keyword>
<dbReference type="NCBIfam" id="TIGR03188">
    <property type="entry name" value="histidine_hisI"/>
    <property type="match status" value="1"/>
</dbReference>
<evidence type="ECO:0000313" key="10">
    <source>
        <dbReference type="EMBL" id="MDF1585680.1"/>
    </source>
</evidence>
<accession>A0AAP3V0P9</accession>
<name>A0AAP3V0P9_9PROT</name>
<evidence type="ECO:0000313" key="11">
    <source>
        <dbReference type="Proteomes" id="UP001301140"/>
    </source>
</evidence>
<comment type="catalytic activity">
    <reaction evidence="1">
        <text>1-(5-phospho-beta-D-ribosyl)-ATP + H2O = 1-(5-phospho-beta-D-ribosyl)-5'-AMP + diphosphate + H(+)</text>
        <dbReference type="Rhea" id="RHEA:22828"/>
        <dbReference type="ChEBI" id="CHEBI:15377"/>
        <dbReference type="ChEBI" id="CHEBI:15378"/>
        <dbReference type="ChEBI" id="CHEBI:33019"/>
        <dbReference type="ChEBI" id="CHEBI:59457"/>
        <dbReference type="ChEBI" id="CHEBI:73183"/>
        <dbReference type="EC" id="3.6.1.31"/>
    </reaction>
</comment>
<dbReference type="InterPro" id="IPR021130">
    <property type="entry name" value="PRib-ATP_PPHydrolase-like"/>
</dbReference>
<gene>
    <name evidence="10" type="primary">hisE</name>
    <name evidence="10" type="ORF">PZ740_04675</name>
</gene>
<evidence type="ECO:0000256" key="5">
    <source>
        <dbReference type="ARBA" id="ARBA00022605"/>
    </source>
</evidence>
<sequence>MRVLEARRADAPEGSYTARLFADKALLAAKLREEAEELTQATSREDVVWEAADVLYFTLARLAREGIDLAEVEAHLDRRALKVTRRG</sequence>
<keyword evidence="6" id="KW-0547">Nucleotide-binding</keyword>
<dbReference type="Proteomes" id="UP001301140">
    <property type="component" value="Unassembled WGS sequence"/>
</dbReference>
<proteinExistence type="inferred from homology"/>
<dbReference type="Pfam" id="PF01503">
    <property type="entry name" value="PRA-PH"/>
    <property type="match status" value="1"/>
</dbReference>
<keyword evidence="9" id="KW-0368">Histidine biosynthesis</keyword>
<dbReference type="GO" id="GO:0005524">
    <property type="term" value="F:ATP binding"/>
    <property type="evidence" value="ECO:0007669"/>
    <property type="project" value="UniProtKB-KW"/>
</dbReference>
<dbReference type="EMBL" id="JARGEQ010000040">
    <property type="protein sequence ID" value="MDF1585680.1"/>
    <property type="molecule type" value="Genomic_DNA"/>
</dbReference>
<evidence type="ECO:0000256" key="7">
    <source>
        <dbReference type="ARBA" id="ARBA00022801"/>
    </source>
</evidence>
<protein>
    <recommendedName>
        <fullName evidence="4">phosphoribosyl-ATP diphosphatase</fullName>
        <ecNumber evidence="4">3.6.1.31</ecNumber>
    </recommendedName>
</protein>
<dbReference type="GO" id="GO:0000105">
    <property type="term" value="P:L-histidine biosynthetic process"/>
    <property type="evidence" value="ECO:0007669"/>
    <property type="project" value="UniProtKB-KW"/>
</dbReference>
<comment type="similarity">
    <text evidence="3">Belongs to the PRA-PH family.</text>
</comment>
<dbReference type="PANTHER" id="PTHR42945">
    <property type="entry name" value="HISTIDINE BIOSYNTHESIS BIFUNCTIONAL PROTEIN"/>
    <property type="match status" value="1"/>
</dbReference>
<evidence type="ECO:0000256" key="4">
    <source>
        <dbReference type="ARBA" id="ARBA00012414"/>
    </source>
</evidence>
<evidence type="ECO:0000256" key="6">
    <source>
        <dbReference type="ARBA" id="ARBA00022741"/>
    </source>
</evidence>
<reference evidence="10 11" key="1">
    <citation type="submission" date="2023-03" db="EMBL/GenBank/DDBJ databases">
        <title>YIM 152171 draft genome.</title>
        <authorList>
            <person name="Yang Z."/>
        </authorList>
    </citation>
    <scope>NUCLEOTIDE SEQUENCE [LARGE SCALE GENOMIC DNA]</scope>
    <source>
        <strain evidence="10 11">YIM 152171</strain>
    </source>
</reference>
<evidence type="ECO:0000256" key="9">
    <source>
        <dbReference type="ARBA" id="ARBA00023102"/>
    </source>
</evidence>
<comment type="pathway">
    <text evidence="2">Amino-acid biosynthesis; L-histidine biosynthesis; L-histidine from 5-phospho-alpha-D-ribose 1-diphosphate: step 2/9.</text>
</comment>
<dbReference type="Gene3D" id="1.10.287.1080">
    <property type="entry name" value="MazG-like"/>
    <property type="match status" value="1"/>
</dbReference>
<dbReference type="AlphaFoldDB" id="A0AAP3V0P9"/>
<evidence type="ECO:0000256" key="1">
    <source>
        <dbReference type="ARBA" id="ARBA00001460"/>
    </source>
</evidence>
<keyword evidence="5" id="KW-0028">Amino-acid biosynthesis</keyword>
<dbReference type="InterPro" id="IPR008179">
    <property type="entry name" value="HisE"/>
</dbReference>